<dbReference type="Pfam" id="PF13532">
    <property type="entry name" value="2OG-FeII_Oxy_2"/>
    <property type="match status" value="1"/>
</dbReference>
<keyword evidence="2" id="KW-0560">Oxidoreductase</keyword>
<keyword evidence="2" id="KW-0223">Dioxygenase</keyword>
<protein>
    <submittedName>
        <fullName evidence="2">Alpha-ketoglutarate-dependent dioxygenase AlkB family protein</fullName>
    </submittedName>
</protein>
<keyword evidence="3" id="KW-1185">Reference proteome</keyword>
<dbReference type="Proteomes" id="UP001596036">
    <property type="component" value="Unassembled WGS sequence"/>
</dbReference>
<evidence type="ECO:0000313" key="2">
    <source>
        <dbReference type="EMBL" id="MFC5570456.1"/>
    </source>
</evidence>
<dbReference type="InterPro" id="IPR032854">
    <property type="entry name" value="ALKBH3"/>
</dbReference>
<dbReference type="RefSeq" id="WP_386754880.1">
    <property type="nucleotide sequence ID" value="NZ_JBHSNM010000003.1"/>
</dbReference>
<dbReference type="GO" id="GO:0051213">
    <property type="term" value="F:dioxygenase activity"/>
    <property type="evidence" value="ECO:0007669"/>
    <property type="project" value="UniProtKB-KW"/>
</dbReference>
<evidence type="ECO:0000313" key="3">
    <source>
        <dbReference type="Proteomes" id="UP001596036"/>
    </source>
</evidence>
<dbReference type="SUPFAM" id="SSF51197">
    <property type="entry name" value="Clavaminate synthase-like"/>
    <property type="match status" value="1"/>
</dbReference>
<dbReference type="PANTHER" id="PTHR31212">
    <property type="entry name" value="ALPHA-KETOGLUTARATE-DEPENDENT DIOXYGENASE ALKB HOMOLOG 3"/>
    <property type="match status" value="1"/>
</dbReference>
<dbReference type="PROSITE" id="PS51471">
    <property type="entry name" value="FE2OG_OXY"/>
    <property type="match status" value="1"/>
</dbReference>
<comment type="caution">
    <text evidence="2">The sequence shown here is derived from an EMBL/GenBank/DDBJ whole genome shotgun (WGS) entry which is preliminary data.</text>
</comment>
<organism evidence="2 3">
    <name type="scientific">Lysobacter yangpyeongensis</name>
    <dbReference type="NCBI Taxonomy" id="346182"/>
    <lineage>
        <taxon>Bacteria</taxon>
        <taxon>Pseudomonadati</taxon>
        <taxon>Pseudomonadota</taxon>
        <taxon>Gammaproteobacteria</taxon>
        <taxon>Lysobacterales</taxon>
        <taxon>Lysobacteraceae</taxon>
        <taxon>Lysobacter</taxon>
    </lineage>
</organism>
<dbReference type="Gene3D" id="2.60.120.590">
    <property type="entry name" value="Alpha-ketoglutarate-dependent dioxygenase AlkB-like"/>
    <property type="match status" value="1"/>
</dbReference>
<sequence length="195" mass="21946">MPLQPLPLVDAEIALDPAWLEATGADRLLLELRDRVPWEAHRIRLFGREHASPRLSCWIGDPGTAYRYSGTLFEPRPWPALLRPLRDRLQNETGVGFNSVLANLYRDGHDCMGWHSDDEPELGASPVIASVSLGAARRFVLKHRQTQQKLAIALPHGSLLLMAGATQRHYRHALPRTTRPVGPRINLTFRQIHPA</sequence>
<reference evidence="3" key="1">
    <citation type="journal article" date="2019" name="Int. J. Syst. Evol. Microbiol.">
        <title>The Global Catalogue of Microorganisms (GCM) 10K type strain sequencing project: providing services to taxonomists for standard genome sequencing and annotation.</title>
        <authorList>
            <consortium name="The Broad Institute Genomics Platform"/>
            <consortium name="The Broad Institute Genome Sequencing Center for Infectious Disease"/>
            <person name="Wu L."/>
            <person name="Ma J."/>
        </authorList>
    </citation>
    <scope>NUCLEOTIDE SEQUENCE [LARGE SCALE GENOMIC DNA]</scope>
    <source>
        <strain evidence="3">KACC 11407</strain>
    </source>
</reference>
<dbReference type="InterPro" id="IPR027450">
    <property type="entry name" value="AlkB-like"/>
</dbReference>
<accession>A0ABW0SNK1</accession>
<proteinExistence type="predicted"/>
<dbReference type="PANTHER" id="PTHR31212:SF4">
    <property type="entry name" value="ALPHA-KETOGLUTARATE-DEPENDENT DIOXYGENASE ALKB HOMOLOG 3"/>
    <property type="match status" value="1"/>
</dbReference>
<dbReference type="InterPro" id="IPR005123">
    <property type="entry name" value="Oxoglu/Fe-dep_dioxygenase_dom"/>
</dbReference>
<feature type="domain" description="Fe2OG dioxygenase" evidence="1">
    <location>
        <begin position="96"/>
        <end position="193"/>
    </location>
</feature>
<gene>
    <name evidence="2" type="ORF">ACFPN1_10335</name>
</gene>
<name>A0ABW0SNK1_9GAMM</name>
<evidence type="ECO:0000259" key="1">
    <source>
        <dbReference type="PROSITE" id="PS51471"/>
    </source>
</evidence>
<dbReference type="InterPro" id="IPR037151">
    <property type="entry name" value="AlkB-like_sf"/>
</dbReference>
<dbReference type="EMBL" id="JBHSNM010000003">
    <property type="protein sequence ID" value="MFC5570456.1"/>
    <property type="molecule type" value="Genomic_DNA"/>
</dbReference>